<dbReference type="OrthoDB" id="2327641at2"/>
<evidence type="ECO:0000313" key="2">
    <source>
        <dbReference type="Proteomes" id="UP000284109"/>
    </source>
</evidence>
<sequence length="142" mass="16227">MDNTLDLDLQVARYLDKTLNLFAQIEMGQPSHAGNSITYIMQPLQKVKNYYNGRQKRTFSFVIQAKHSSWREAVKALNQINLAMQHANRRLIKSANDTFLFANAEMVLTPRYVGLVTDTKQPSNIEYAIYQATFNVAALINL</sequence>
<comment type="caution">
    <text evidence="1">The sequence shown here is derived from an EMBL/GenBank/DDBJ whole genome shotgun (WGS) entry which is preliminary data.</text>
</comment>
<name>A0A3R7CPQ6_9LACO</name>
<dbReference type="AlphaFoldDB" id="A0A3R7CPQ6"/>
<reference evidence="1 2" key="1">
    <citation type="submission" date="2018-07" db="EMBL/GenBank/DDBJ databases">
        <title>Genome sequences of six Lactobacillus spp. isolated from bumble bee guts.</title>
        <authorList>
            <person name="Motta E.V.S."/>
            <person name="Moran N.A."/>
        </authorList>
    </citation>
    <scope>NUCLEOTIDE SEQUENCE [LARGE SCALE GENOMIC DNA]</scope>
    <source>
        <strain evidence="1 2">BI-1.1</strain>
    </source>
</reference>
<organism evidence="1 2">
    <name type="scientific">Bombilactobacillus bombi</name>
    <dbReference type="NCBI Taxonomy" id="1303590"/>
    <lineage>
        <taxon>Bacteria</taxon>
        <taxon>Bacillati</taxon>
        <taxon>Bacillota</taxon>
        <taxon>Bacilli</taxon>
        <taxon>Lactobacillales</taxon>
        <taxon>Lactobacillaceae</taxon>
        <taxon>Bombilactobacillus</taxon>
    </lineage>
</organism>
<accession>A0A3R7CPQ6</accession>
<gene>
    <name evidence="1" type="ORF">DS831_04700</name>
</gene>
<dbReference type="RefSeq" id="WP_118900881.1">
    <property type="nucleotide sequence ID" value="NZ_QOCR01000002.1"/>
</dbReference>
<dbReference type="EMBL" id="QOCR01000002">
    <property type="protein sequence ID" value="RHW51324.1"/>
    <property type="molecule type" value="Genomic_DNA"/>
</dbReference>
<keyword evidence="2" id="KW-1185">Reference proteome</keyword>
<dbReference type="Proteomes" id="UP000284109">
    <property type="component" value="Unassembled WGS sequence"/>
</dbReference>
<protein>
    <recommendedName>
        <fullName evidence="3">Minor capsid protein</fullName>
    </recommendedName>
</protein>
<evidence type="ECO:0000313" key="1">
    <source>
        <dbReference type="EMBL" id="RHW51324.1"/>
    </source>
</evidence>
<proteinExistence type="predicted"/>
<evidence type="ECO:0008006" key="3">
    <source>
        <dbReference type="Google" id="ProtNLM"/>
    </source>
</evidence>